<accession>B6K4T2</accession>
<gene>
    <name evidence="1" type="ORF">SJAG_03645</name>
</gene>
<proteinExistence type="predicted"/>
<dbReference type="RefSeq" id="XP_002174782.1">
    <property type="nucleotide sequence ID" value="XM_002174746.2"/>
</dbReference>
<dbReference type="GeneID" id="7051352"/>
<dbReference type="Proteomes" id="UP000001744">
    <property type="component" value="Unassembled WGS sequence"/>
</dbReference>
<name>B6K4T2_SCHJY</name>
<evidence type="ECO:0000313" key="1">
    <source>
        <dbReference type="EMBL" id="EEB08489.1"/>
    </source>
</evidence>
<sequence>MLSPAQPLKQFISFYCLPERKPLARGSIQLAASLYPIGLTLVDQVAVLFCQECQSLLTLDNCIPHLAEYEKAKKAKSDAFYAALSSSKVDDSDDDSDEELEIDEELAAKIDKFVEKYGDKLVPYSESDRQQVIRNPRDVEIYKESVEEIIFQIPLKKAVTEDKIISLFDDYFIIEPVRGLQYNTCLSCCGRYLRTEMACKEHKESCRNSASDEFETVAYQQLKVDGKFIKVLPCKILEPETLEETWLDRDED</sequence>
<evidence type="ECO:0000313" key="2">
    <source>
        <dbReference type="Proteomes" id="UP000001744"/>
    </source>
</evidence>
<dbReference type="EMBL" id="KE651167">
    <property type="protein sequence ID" value="EEB08489.1"/>
    <property type="molecule type" value="Genomic_DNA"/>
</dbReference>
<keyword evidence="2" id="KW-1185">Reference proteome</keyword>
<dbReference type="JaponicusDB" id="SJAG_03645"/>
<dbReference type="AlphaFoldDB" id="B6K4T2"/>
<dbReference type="HOGENOM" id="CLU_1103324_0_0_1"/>
<organism evidence="1 2">
    <name type="scientific">Schizosaccharomyces japonicus (strain yFS275 / FY16936)</name>
    <name type="common">Fission yeast</name>
    <dbReference type="NCBI Taxonomy" id="402676"/>
    <lineage>
        <taxon>Eukaryota</taxon>
        <taxon>Fungi</taxon>
        <taxon>Dikarya</taxon>
        <taxon>Ascomycota</taxon>
        <taxon>Taphrinomycotina</taxon>
        <taxon>Schizosaccharomycetes</taxon>
        <taxon>Schizosaccharomycetales</taxon>
        <taxon>Schizosaccharomycetaceae</taxon>
        <taxon>Schizosaccharomyces</taxon>
    </lineage>
</organism>
<dbReference type="VEuPathDB" id="FungiDB:SJAG_03645"/>
<protein>
    <submittedName>
        <fullName evidence="1">Uncharacterized protein</fullName>
    </submittedName>
</protein>
<reference evidence="1 2" key="1">
    <citation type="journal article" date="2011" name="Science">
        <title>Comparative functional genomics of the fission yeasts.</title>
        <authorList>
            <person name="Rhind N."/>
            <person name="Chen Z."/>
            <person name="Yassour M."/>
            <person name="Thompson D.A."/>
            <person name="Haas B.J."/>
            <person name="Habib N."/>
            <person name="Wapinski I."/>
            <person name="Roy S."/>
            <person name="Lin M.F."/>
            <person name="Heiman D.I."/>
            <person name="Young S.K."/>
            <person name="Furuya K."/>
            <person name="Guo Y."/>
            <person name="Pidoux A."/>
            <person name="Chen H.M."/>
            <person name="Robbertse B."/>
            <person name="Goldberg J.M."/>
            <person name="Aoki K."/>
            <person name="Bayne E.H."/>
            <person name="Berlin A.M."/>
            <person name="Desjardins C.A."/>
            <person name="Dobbs E."/>
            <person name="Dukaj L."/>
            <person name="Fan L."/>
            <person name="FitzGerald M.G."/>
            <person name="French C."/>
            <person name="Gujja S."/>
            <person name="Hansen K."/>
            <person name="Keifenheim D."/>
            <person name="Levin J.Z."/>
            <person name="Mosher R.A."/>
            <person name="Mueller C.A."/>
            <person name="Pfiffner J."/>
            <person name="Priest M."/>
            <person name="Russ C."/>
            <person name="Smialowska A."/>
            <person name="Swoboda P."/>
            <person name="Sykes S.M."/>
            <person name="Vaughn M."/>
            <person name="Vengrova S."/>
            <person name="Yoder R."/>
            <person name="Zeng Q."/>
            <person name="Allshire R."/>
            <person name="Baulcombe D."/>
            <person name="Birren B.W."/>
            <person name="Brown W."/>
            <person name="Ekwall K."/>
            <person name="Kellis M."/>
            <person name="Leatherwood J."/>
            <person name="Levin H."/>
            <person name="Margalit H."/>
            <person name="Martienssen R."/>
            <person name="Nieduszynski C.A."/>
            <person name="Spatafora J.W."/>
            <person name="Friedman N."/>
            <person name="Dalgaard J.Z."/>
            <person name="Baumann P."/>
            <person name="Niki H."/>
            <person name="Regev A."/>
            <person name="Nusbaum C."/>
        </authorList>
    </citation>
    <scope>NUCLEOTIDE SEQUENCE [LARGE SCALE GENOMIC DNA]</scope>
    <source>
        <strain evidence="2">yFS275 / FY16936</strain>
    </source>
</reference>